<evidence type="ECO:0000256" key="5">
    <source>
        <dbReference type="SAM" id="MobiDB-lite"/>
    </source>
</evidence>
<gene>
    <name evidence="4" type="primary">MED11</name>
    <name evidence="6" type="ORF">ZEAMMB73_Zm00001d035436</name>
</gene>
<feature type="compositionally biased region" description="Low complexity" evidence="5">
    <location>
        <begin position="1"/>
        <end position="14"/>
    </location>
</feature>
<comment type="subcellular location">
    <subcellularLocation>
        <location evidence="1 4">Nucleus</location>
    </subcellularLocation>
</comment>
<dbReference type="InterPro" id="IPR019404">
    <property type="entry name" value="Mediator_Med11"/>
</dbReference>
<dbReference type="Pfam" id="PF10280">
    <property type="entry name" value="Med11"/>
    <property type="match status" value="1"/>
</dbReference>
<dbReference type="InParanoid" id="A0A1D6LGD7"/>
<sequence>MEDEAAAAQAQTQAPPVFVVRPRSRELLPPPSSNYEAWDLSDSESAPASSWATLPNRYTVAPRSVGAQGQARSRQPGRAASASRATTGRGMPARYGRGYWRWPAMDSGSSGDPIRGDVLGTAANALISSFQPNPAQSREITALRPTLDATDPPFHRLSSSSPVKMIPQSQSSSLQHLQHVEKLKSTMRSALFLRMKSLISRGRCRKINAIGNGYRKEGPRTDAVSAHCHEFMIVMKEIQMILCEEIKSACEYRPFEKCDYSARIANEICCKKLEYVIEKLDTMQQNLEQSTDDV</sequence>
<comment type="similarity">
    <text evidence="2 4">Belongs to the Mediator complex subunit 11 family.</text>
</comment>
<dbReference type="ExpressionAtlas" id="A0A1D6LGD7">
    <property type="expression patterns" value="baseline and differential"/>
</dbReference>
<evidence type="ECO:0000256" key="3">
    <source>
        <dbReference type="ARBA" id="ARBA00023242"/>
    </source>
</evidence>
<reference evidence="6" key="1">
    <citation type="submission" date="2015-12" db="EMBL/GenBank/DDBJ databases">
        <title>Update maize B73 reference genome by single molecule sequencing technologies.</title>
        <authorList>
            <consortium name="Maize Genome Sequencing Project"/>
            <person name="Ware D."/>
        </authorList>
    </citation>
    <scope>NUCLEOTIDE SEQUENCE</scope>
    <source>
        <tissue evidence="6">Seedling</tissue>
    </source>
</reference>
<organism evidence="6">
    <name type="scientific">Zea mays</name>
    <name type="common">Maize</name>
    <dbReference type="NCBI Taxonomy" id="4577"/>
    <lineage>
        <taxon>Eukaryota</taxon>
        <taxon>Viridiplantae</taxon>
        <taxon>Streptophyta</taxon>
        <taxon>Embryophyta</taxon>
        <taxon>Tracheophyta</taxon>
        <taxon>Spermatophyta</taxon>
        <taxon>Magnoliopsida</taxon>
        <taxon>Liliopsida</taxon>
        <taxon>Poales</taxon>
        <taxon>Poaceae</taxon>
        <taxon>PACMAD clade</taxon>
        <taxon>Panicoideae</taxon>
        <taxon>Andropogonodae</taxon>
        <taxon>Andropogoneae</taxon>
        <taxon>Tripsacinae</taxon>
        <taxon>Zea</taxon>
    </lineage>
</organism>
<feature type="compositionally biased region" description="Low complexity" evidence="5">
    <location>
        <begin position="77"/>
        <end position="90"/>
    </location>
</feature>
<protein>
    <recommendedName>
        <fullName evidence="4">Mediator of RNA polymerase II transcription subunit 11</fullName>
    </recommendedName>
    <alternativeName>
        <fullName evidence="4">Mediator complex subunit 11</fullName>
    </alternativeName>
</protein>
<evidence type="ECO:0000313" key="6">
    <source>
        <dbReference type="EMBL" id="AQK78980.1"/>
    </source>
</evidence>
<dbReference type="GO" id="GO:0003712">
    <property type="term" value="F:transcription coregulator activity"/>
    <property type="evidence" value="ECO:0007669"/>
    <property type="project" value="InterPro"/>
</dbReference>
<dbReference type="SMR" id="A0A1D6LGD7"/>
<evidence type="ECO:0000256" key="2">
    <source>
        <dbReference type="ARBA" id="ARBA00008186"/>
    </source>
</evidence>
<dbReference type="EMBL" id="CM000782">
    <property type="protein sequence ID" value="AQK78980.1"/>
    <property type="molecule type" value="Genomic_DNA"/>
</dbReference>
<evidence type="ECO:0000256" key="4">
    <source>
        <dbReference type="RuleBase" id="RU364147"/>
    </source>
</evidence>
<accession>A0A1D6LGD7</accession>
<dbReference type="GO" id="GO:0016592">
    <property type="term" value="C:mediator complex"/>
    <property type="evidence" value="ECO:0007669"/>
    <property type="project" value="InterPro"/>
</dbReference>
<comment type="subunit">
    <text evidence="4">Component of the Mediator complex.</text>
</comment>
<keyword evidence="4" id="KW-0010">Activator</keyword>
<feature type="region of interest" description="Disordered" evidence="5">
    <location>
        <begin position="1"/>
        <end position="90"/>
    </location>
</feature>
<keyword evidence="3 4" id="KW-0539">Nucleus</keyword>
<dbReference type="PANTHER" id="PTHR22890">
    <property type="entry name" value="MEDIATOR OF RNA POLYMERASE II TRANSCRIPTION SUBUNIT 11"/>
    <property type="match status" value="1"/>
</dbReference>
<dbReference type="AlphaFoldDB" id="A0A1D6LGD7"/>
<keyword evidence="4" id="KW-0805">Transcription regulation</keyword>
<dbReference type="GO" id="GO:0006357">
    <property type="term" value="P:regulation of transcription by RNA polymerase II"/>
    <property type="evidence" value="ECO:0007669"/>
    <property type="project" value="InterPro"/>
</dbReference>
<proteinExistence type="inferred from homology"/>
<comment type="function">
    <text evidence="4">Component of the Mediator complex, a coactivator involved in the regulated transcription of nearly all RNA polymerase II-dependent genes. Mediator functions as a bridge to convey information from gene-specific regulatory proteins to the basal RNA polymerase II transcription machinery. Mediator is recruited to promoters by direct interactions with regulatory proteins and serves as a scaffold for the assembly of a functional pre-initiation complex with RNA polymerase II and the general transcription factors.</text>
</comment>
<dbReference type="STRING" id="4577.A0A1D6LGD7"/>
<keyword evidence="4" id="KW-0804">Transcription</keyword>
<feature type="compositionally biased region" description="Polar residues" evidence="5">
    <location>
        <begin position="43"/>
        <end position="53"/>
    </location>
</feature>
<name>A0A1D6LGD7_MAIZE</name>
<evidence type="ECO:0000256" key="1">
    <source>
        <dbReference type="ARBA" id="ARBA00004123"/>
    </source>
</evidence>